<evidence type="ECO:0000256" key="2">
    <source>
        <dbReference type="ARBA" id="ARBA00023015"/>
    </source>
</evidence>
<comment type="caution">
    <text evidence="7">The sequence shown here is derived from an EMBL/GenBank/DDBJ whole genome shotgun (WGS) entry which is preliminary data.</text>
</comment>
<dbReference type="InterPro" id="IPR005119">
    <property type="entry name" value="LysR_subst-bd"/>
</dbReference>
<evidence type="ECO:0000259" key="6">
    <source>
        <dbReference type="PROSITE" id="PS50931"/>
    </source>
</evidence>
<protein>
    <submittedName>
        <fullName evidence="7">LysR substrate-binding domain-containing protein</fullName>
    </submittedName>
</protein>
<evidence type="ECO:0000256" key="1">
    <source>
        <dbReference type="ARBA" id="ARBA00009437"/>
    </source>
</evidence>
<dbReference type="InterPro" id="IPR036390">
    <property type="entry name" value="WH_DNA-bd_sf"/>
</dbReference>
<keyword evidence="2" id="KW-0805">Transcription regulation</keyword>
<name>A0ABT6ANI3_9BURK</name>
<dbReference type="PROSITE" id="PS50931">
    <property type="entry name" value="HTH_LYSR"/>
    <property type="match status" value="1"/>
</dbReference>
<dbReference type="Gene3D" id="3.40.190.290">
    <property type="match status" value="1"/>
</dbReference>
<comment type="similarity">
    <text evidence="1">Belongs to the LysR transcriptional regulatory family.</text>
</comment>
<proteinExistence type="inferred from homology"/>
<evidence type="ECO:0000256" key="4">
    <source>
        <dbReference type="ARBA" id="ARBA00023159"/>
    </source>
</evidence>
<dbReference type="Proteomes" id="UP001216674">
    <property type="component" value="Unassembled WGS sequence"/>
</dbReference>
<dbReference type="RefSeq" id="WP_276265324.1">
    <property type="nucleotide sequence ID" value="NZ_JARJLM010000255.1"/>
</dbReference>
<evidence type="ECO:0000313" key="8">
    <source>
        <dbReference type="Proteomes" id="UP001216674"/>
    </source>
</evidence>
<dbReference type="InterPro" id="IPR000847">
    <property type="entry name" value="LysR_HTH_N"/>
</dbReference>
<dbReference type="Pfam" id="PF00126">
    <property type="entry name" value="HTH_1"/>
    <property type="match status" value="1"/>
</dbReference>
<keyword evidence="3" id="KW-0238">DNA-binding</keyword>
<dbReference type="PANTHER" id="PTHR30293">
    <property type="entry name" value="TRANSCRIPTIONAL REGULATORY PROTEIN NAC-RELATED"/>
    <property type="match status" value="1"/>
</dbReference>
<keyword evidence="8" id="KW-1185">Reference proteome</keyword>
<gene>
    <name evidence="7" type="ORF">P3W85_14665</name>
</gene>
<feature type="domain" description="HTH lysR-type" evidence="6">
    <location>
        <begin position="1"/>
        <end position="58"/>
    </location>
</feature>
<dbReference type="PANTHER" id="PTHR30293:SF0">
    <property type="entry name" value="NITROGEN ASSIMILATION REGULATORY PROTEIN NAC"/>
    <property type="match status" value="1"/>
</dbReference>
<dbReference type="EMBL" id="JARJLM010000255">
    <property type="protein sequence ID" value="MDF3834187.1"/>
    <property type="molecule type" value="Genomic_DNA"/>
</dbReference>
<accession>A0ABT6ANI3</accession>
<evidence type="ECO:0000313" key="7">
    <source>
        <dbReference type="EMBL" id="MDF3834187.1"/>
    </source>
</evidence>
<keyword evidence="5" id="KW-0804">Transcription</keyword>
<dbReference type="PRINTS" id="PR00039">
    <property type="entry name" value="HTHLYSR"/>
</dbReference>
<evidence type="ECO:0000256" key="5">
    <source>
        <dbReference type="ARBA" id="ARBA00023163"/>
    </source>
</evidence>
<keyword evidence="4" id="KW-0010">Activator</keyword>
<sequence length="305" mass="32877">MDIKQLEYFVHVAELSSFTRASVVLNVAQPALSRQVRLLEVELRQNLLIRNGRGVTTTEAGKLLLEHGRGLLHQFAITKEELARLRGATGSNIALGMPPSLSRILIVPLIRQFRAALPGTVLSVCEGLSTAMQESLLNGRLDAALLYELPGNAMASGVEITQVCEEDLFLIELRGSSNATAPVVLEELAQTPLVIPSRPNAMRMKVETRLTDVGLVPTIALEIDSVSSLLDLVADGAGSAVLPINALLNSTHADRLVARPISPPGLRMRLVLAVSSHRPSTRSHQSILDVILQTTRAVLHGRETA</sequence>
<reference evidence="7 8" key="1">
    <citation type="submission" date="2023-03" db="EMBL/GenBank/DDBJ databases">
        <title>Draft assemblies of triclosan tolerant bacteria isolated from returned activated sludge.</title>
        <authorList>
            <person name="Van Hamelsveld S."/>
        </authorList>
    </citation>
    <scope>NUCLEOTIDE SEQUENCE [LARGE SCALE GENOMIC DNA]</scope>
    <source>
        <strain evidence="7 8">GW210010_S58</strain>
    </source>
</reference>
<organism evidence="7 8">
    <name type="scientific">Cupriavidus basilensis</name>
    <dbReference type="NCBI Taxonomy" id="68895"/>
    <lineage>
        <taxon>Bacteria</taxon>
        <taxon>Pseudomonadati</taxon>
        <taxon>Pseudomonadota</taxon>
        <taxon>Betaproteobacteria</taxon>
        <taxon>Burkholderiales</taxon>
        <taxon>Burkholderiaceae</taxon>
        <taxon>Cupriavidus</taxon>
    </lineage>
</organism>
<evidence type="ECO:0000256" key="3">
    <source>
        <dbReference type="ARBA" id="ARBA00023125"/>
    </source>
</evidence>
<dbReference type="SUPFAM" id="SSF53850">
    <property type="entry name" value="Periplasmic binding protein-like II"/>
    <property type="match status" value="1"/>
</dbReference>
<dbReference type="SUPFAM" id="SSF46785">
    <property type="entry name" value="Winged helix' DNA-binding domain"/>
    <property type="match status" value="1"/>
</dbReference>
<dbReference type="InterPro" id="IPR036388">
    <property type="entry name" value="WH-like_DNA-bd_sf"/>
</dbReference>
<dbReference type="Pfam" id="PF03466">
    <property type="entry name" value="LysR_substrate"/>
    <property type="match status" value="1"/>
</dbReference>
<dbReference type="Gene3D" id="1.10.10.10">
    <property type="entry name" value="Winged helix-like DNA-binding domain superfamily/Winged helix DNA-binding domain"/>
    <property type="match status" value="1"/>
</dbReference>